<comment type="caution">
    <text evidence="3">The sequence shown here is derived from an EMBL/GenBank/DDBJ whole genome shotgun (WGS) entry which is preliminary data.</text>
</comment>
<name>A0AAD1UU21_EUPCR</name>
<reference evidence="3" key="1">
    <citation type="submission" date="2023-07" db="EMBL/GenBank/DDBJ databases">
        <authorList>
            <consortium name="AG Swart"/>
            <person name="Singh M."/>
            <person name="Singh A."/>
            <person name="Seah K."/>
            <person name="Emmerich C."/>
        </authorList>
    </citation>
    <scope>NUCLEOTIDE SEQUENCE</scope>
    <source>
        <strain evidence="3">DP1</strain>
    </source>
</reference>
<feature type="coiled-coil region" evidence="1">
    <location>
        <begin position="39"/>
        <end position="118"/>
    </location>
</feature>
<dbReference type="AlphaFoldDB" id="A0AAD1UU21"/>
<accession>A0AAD1UU21</accession>
<evidence type="ECO:0000256" key="1">
    <source>
        <dbReference type="SAM" id="Coils"/>
    </source>
</evidence>
<feature type="coiled-coil region" evidence="1">
    <location>
        <begin position="310"/>
        <end position="337"/>
    </location>
</feature>
<proteinExistence type="predicted"/>
<gene>
    <name evidence="3" type="ORF">ECRASSUSDP1_LOCUS13209</name>
</gene>
<dbReference type="EMBL" id="CAMPGE010013140">
    <property type="protein sequence ID" value="CAI2371884.1"/>
    <property type="molecule type" value="Genomic_DNA"/>
</dbReference>
<keyword evidence="4" id="KW-1185">Reference proteome</keyword>
<feature type="compositionally biased region" description="Basic residues" evidence="2">
    <location>
        <begin position="1"/>
        <end position="12"/>
    </location>
</feature>
<evidence type="ECO:0000313" key="3">
    <source>
        <dbReference type="EMBL" id="CAI2371884.1"/>
    </source>
</evidence>
<dbReference type="Proteomes" id="UP001295684">
    <property type="component" value="Unassembled WGS sequence"/>
</dbReference>
<organism evidence="3 4">
    <name type="scientific">Euplotes crassus</name>
    <dbReference type="NCBI Taxonomy" id="5936"/>
    <lineage>
        <taxon>Eukaryota</taxon>
        <taxon>Sar</taxon>
        <taxon>Alveolata</taxon>
        <taxon>Ciliophora</taxon>
        <taxon>Intramacronucleata</taxon>
        <taxon>Spirotrichea</taxon>
        <taxon>Hypotrichia</taxon>
        <taxon>Euplotida</taxon>
        <taxon>Euplotidae</taxon>
        <taxon>Moneuplotes</taxon>
    </lineage>
</organism>
<keyword evidence="1" id="KW-0175">Coiled coil</keyword>
<feature type="region of interest" description="Disordered" evidence="2">
    <location>
        <begin position="1"/>
        <end position="25"/>
    </location>
</feature>
<sequence>MEKLSKKNKKGSKREESQIDSITDSRRRHAEFNQLKCLKETISEECMALNAKYKNLRKEISDLKSTDKKEIEQKQVIQHLKDSIVTTTLEYNQMKEQNKVKEEELDKLKEFQQSLNKNIEFADTEVIAHFLEDNEFLQNKVVDGVHNPNQDYTATELFVMITEMLKKLEKQHNFNAIDPIDEERDHLDLKHKIDQLILQRKHLQAMGIKNEERLSGEEQEKIHRIDDCDDLNEVKLLEDRLLKMLENLGEDTTEYRQECDKDSLELADTYHLLAEVGRVDSTLTTKFTKTILKARGKMIESKADLLEAEKQYHSAKHKVLQQKLEELEKEIFGTDQEPF</sequence>
<evidence type="ECO:0000313" key="4">
    <source>
        <dbReference type="Proteomes" id="UP001295684"/>
    </source>
</evidence>
<evidence type="ECO:0000256" key="2">
    <source>
        <dbReference type="SAM" id="MobiDB-lite"/>
    </source>
</evidence>
<protein>
    <submittedName>
        <fullName evidence="3">Uncharacterized protein</fullName>
    </submittedName>
</protein>